<dbReference type="AlphaFoldDB" id="A0A495J7E4"/>
<sequence>MDRIARIEELKTKIAPLNEKKVLLQIKAQLNQLKAEERIELTRTSEELAALVGELNEKRYRYWVTYRGQLFDYASNSHYWSEPRIEQFYFNTLCEIDAITIDSSSRAGFSSLIDEISNTLYIVRFNQFEILNIKLIRI</sequence>
<evidence type="ECO:0000313" key="2">
    <source>
        <dbReference type="Proteomes" id="UP000268007"/>
    </source>
</evidence>
<accession>A0A495J7E4</accession>
<evidence type="ECO:0000313" key="1">
    <source>
        <dbReference type="EMBL" id="RKR84663.1"/>
    </source>
</evidence>
<dbReference type="EMBL" id="RBKU01000001">
    <property type="protein sequence ID" value="RKR84663.1"/>
    <property type="molecule type" value="Genomic_DNA"/>
</dbReference>
<keyword evidence="2" id="KW-1185">Reference proteome</keyword>
<organism evidence="1 2">
    <name type="scientific">Mucilaginibacter gracilis</name>
    <dbReference type="NCBI Taxonomy" id="423350"/>
    <lineage>
        <taxon>Bacteria</taxon>
        <taxon>Pseudomonadati</taxon>
        <taxon>Bacteroidota</taxon>
        <taxon>Sphingobacteriia</taxon>
        <taxon>Sphingobacteriales</taxon>
        <taxon>Sphingobacteriaceae</taxon>
        <taxon>Mucilaginibacter</taxon>
    </lineage>
</organism>
<dbReference type="Proteomes" id="UP000268007">
    <property type="component" value="Unassembled WGS sequence"/>
</dbReference>
<comment type="caution">
    <text evidence="1">The sequence shown here is derived from an EMBL/GenBank/DDBJ whole genome shotgun (WGS) entry which is preliminary data.</text>
</comment>
<proteinExistence type="predicted"/>
<protein>
    <submittedName>
        <fullName evidence="1">Uncharacterized protein</fullName>
    </submittedName>
</protein>
<dbReference type="RefSeq" id="WP_121200441.1">
    <property type="nucleotide sequence ID" value="NZ_RBKU01000001.1"/>
</dbReference>
<gene>
    <name evidence="1" type="ORF">BDD43_4912</name>
</gene>
<name>A0A495J7E4_9SPHI</name>
<reference evidence="1 2" key="1">
    <citation type="submission" date="2018-10" db="EMBL/GenBank/DDBJ databases">
        <title>Genomic Encyclopedia of Archaeal and Bacterial Type Strains, Phase II (KMG-II): from individual species to whole genera.</title>
        <authorList>
            <person name="Goeker M."/>
        </authorList>
    </citation>
    <scope>NUCLEOTIDE SEQUENCE [LARGE SCALE GENOMIC DNA]</scope>
    <source>
        <strain evidence="1 2">DSM 18602</strain>
    </source>
</reference>